<dbReference type="GO" id="GO:0046047">
    <property type="term" value="P:TTP catabolic process"/>
    <property type="evidence" value="ECO:0007669"/>
    <property type="project" value="TreeGrafter"/>
</dbReference>
<dbReference type="InterPro" id="IPR048015">
    <property type="entry name" value="NTP-PPase_MazG-like_N"/>
</dbReference>
<dbReference type="Proteomes" id="UP000005695">
    <property type="component" value="Unassembled WGS sequence"/>
</dbReference>
<evidence type="ECO:0000313" key="3">
    <source>
        <dbReference type="Proteomes" id="UP000005695"/>
    </source>
</evidence>
<dbReference type="AlphaFoldDB" id="Q1K0K7"/>
<reference evidence="2" key="2">
    <citation type="submission" date="2006-05" db="EMBL/GenBank/DDBJ databases">
        <title>Sequencing of the draft genome and assembly of Desulfuromonas acetoxidans DSM 684.</title>
        <authorList>
            <consortium name="US DOE Joint Genome Institute (JGI-PGF)"/>
            <person name="Copeland A."/>
            <person name="Lucas S."/>
            <person name="Lapidus A."/>
            <person name="Barry K."/>
            <person name="Detter J.C."/>
            <person name="Glavina del Rio T."/>
            <person name="Hammon N."/>
            <person name="Israni S."/>
            <person name="Dalin E."/>
            <person name="Tice H."/>
            <person name="Bruce D."/>
            <person name="Pitluck S."/>
            <person name="Richardson P."/>
        </authorList>
    </citation>
    <scope>NUCLEOTIDE SEQUENCE [LARGE SCALE GENOMIC DNA]</scope>
    <source>
        <strain evidence="2">DSM 684</strain>
    </source>
</reference>
<dbReference type="GO" id="GO:0046052">
    <property type="term" value="P:UTP catabolic process"/>
    <property type="evidence" value="ECO:0007669"/>
    <property type="project" value="TreeGrafter"/>
</dbReference>
<accession>Q1K0K7</accession>
<evidence type="ECO:0000259" key="1">
    <source>
        <dbReference type="Pfam" id="PF03819"/>
    </source>
</evidence>
<dbReference type="Pfam" id="PF03819">
    <property type="entry name" value="MazG"/>
    <property type="match status" value="1"/>
</dbReference>
<dbReference type="GO" id="GO:0047429">
    <property type="term" value="F:nucleoside triphosphate diphosphatase activity"/>
    <property type="evidence" value="ECO:0007669"/>
    <property type="project" value="TreeGrafter"/>
</dbReference>
<dbReference type="EMBL" id="AAEW02000007">
    <property type="protein sequence ID" value="EAT15934.1"/>
    <property type="molecule type" value="Genomic_DNA"/>
</dbReference>
<dbReference type="GO" id="GO:0046081">
    <property type="term" value="P:dUTP catabolic process"/>
    <property type="evidence" value="ECO:0007669"/>
    <property type="project" value="TreeGrafter"/>
</dbReference>
<dbReference type="InterPro" id="IPR011551">
    <property type="entry name" value="NTP_PyrPHydrolase_MazG"/>
</dbReference>
<proteinExistence type="predicted"/>
<evidence type="ECO:0000313" key="2">
    <source>
        <dbReference type="EMBL" id="EAT15934.1"/>
    </source>
</evidence>
<comment type="caution">
    <text evidence="2">The sequence shown here is derived from an EMBL/GenBank/DDBJ whole genome shotgun (WGS) entry which is preliminary data.</text>
</comment>
<dbReference type="PANTHER" id="PTHR30522:SF0">
    <property type="entry name" value="NUCLEOSIDE TRIPHOSPHATE PYROPHOSPHOHYDROLASE"/>
    <property type="match status" value="1"/>
</dbReference>
<dbReference type="GO" id="GO:0046076">
    <property type="term" value="P:dTTP catabolic process"/>
    <property type="evidence" value="ECO:0007669"/>
    <property type="project" value="TreeGrafter"/>
</dbReference>
<dbReference type="GO" id="GO:0006950">
    <property type="term" value="P:response to stress"/>
    <property type="evidence" value="ECO:0007669"/>
    <property type="project" value="UniProtKB-ARBA"/>
</dbReference>
<feature type="domain" description="NTP pyrophosphohydrolase MazG-like" evidence="1">
    <location>
        <begin position="34"/>
        <end position="107"/>
    </location>
</feature>
<sequence length="235" mass="26495">MSDSRQKLATSLTNLNQTIKTLRAPGGCPWDRKQTPDTIKKHLLEEAYEVLDAIDHNISEDICSELGDLLMQIYFLADIYEEAGQFELFDVSEAIQAKLIRRHPHVFDDLPAMSEAQINQQWEAIKAEESKQRSQPAPPEHDMAPLPSLLATQKSIRKHNTIQPPSTQQAFAHIRQLEISTNRSTAETIIGKLLVYCVQLAEQHDIDAETCLRQQMIKQSNGSPPPPTEGGQDNY</sequence>
<dbReference type="GO" id="GO:0046061">
    <property type="term" value="P:dATP catabolic process"/>
    <property type="evidence" value="ECO:0007669"/>
    <property type="project" value="TreeGrafter"/>
</dbReference>
<dbReference type="GO" id="GO:0006203">
    <property type="term" value="P:dGTP catabolic process"/>
    <property type="evidence" value="ECO:0007669"/>
    <property type="project" value="TreeGrafter"/>
</dbReference>
<dbReference type="FunFam" id="1.10.287.1080:FF:000001">
    <property type="entry name" value="Nucleoside triphosphate pyrophosphohydrolase"/>
    <property type="match status" value="1"/>
</dbReference>
<dbReference type="InterPro" id="IPR004518">
    <property type="entry name" value="MazG-like_dom"/>
</dbReference>
<keyword evidence="3" id="KW-1185">Reference proteome</keyword>
<name>Q1K0K7_DESA6</name>
<organism evidence="2 3">
    <name type="scientific">Desulfuromonas acetoxidans (strain DSM 684 / 11070)</name>
    <dbReference type="NCBI Taxonomy" id="281689"/>
    <lineage>
        <taxon>Bacteria</taxon>
        <taxon>Pseudomonadati</taxon>
        <taxon>Thermodesulfobacteriota</taxon>
        <taxon>Desulfuromonadia</taxon>
        <taxon>Desulfuromonadales</taxon>
        <taxon>Desulfuromonadaceae</taxon>
        <taxon>Desulfuromonas</taxon>
    </lineage>
</organism>
<dbReference type="PANTHER" id="PTHR30522">
    <property type="entry name" value="NUCLEOSIDE TRIPHOSPHATE PYROPHOSPHOHYDROLASE"/>
    <property type="match status" value="1"/>
</dbReference>
<protein>
    <submittedName>
        <fullName evidence="2">MazG nucleotide pyrophosphohydrolase</fullName>
    </submittedName>
</protein>
<gene>
    <name evidence="2" type="ORF">Dace_2234</name>
</gene>
<reference evidence="2" key="1">
    <citation type="submission" date="2006-05" db="EMBL/GenBank/DDBJ databases">
        <title>Annotation of the draft genome assembly of Desulfuromonas acetoxidans DSM 684.</title>
        <authorList>
            <consortium name="US DOE Joint Genome Institute (JGI-ORNL)"/>
            <person name="Larimer F."/>
            <person name="Land M."/>
            <person name="Hauser L."/>
        </authorList>
    </citation>
    <scope>NUCLEOTIDE SEQUENCE [LARGE SCALE GENOMIC DNA]</scope>
    <source>
        <strain evidence="2">DSM 684</strain>
    </source>
</reference>
<dbReference type="CDD" id="cd11528">
    <property type="entry name" value="NTP-PPase_MazG_Nterm"/>
    <property type="match status" value="1"/>
</dbReference>
<dbReference type="SUPFAM" id="SSF101386">
    <property type="entry name" value="all-alpha NTP pyrophosphatases"/>
    <property type="match status" value="1"/>
</dbReference>
<dbReference type="Gene3D" id="1.10.287.1080">
    <property type="entry name" value="MazG-like"/>
    <property type="match status" value="1"/>
</dbReference>